<dbReference type="InterPro" id="IPR050796">
    <property type="entry name" value="SCF_F-box_component"/>
</dbReference>
<dbReference type="Gene3D" id="1.20.1280.50">
    <property type="match status" value="1"/>
</dbReference>
<name>A0A3P5Y9H8_BRACM</name>
<dbReference type="InterPro" id="IPR001810">
    <property type="entry name" value="F-box_dom"/>
</dbReference>
<protein>
    <recommendedName>
        <fullName evidence="2">F-box domain-containing protein</fullName>
    </recommendedName>
</protein>
<dbReference type="Pfam" id="PF00646">
    <property type="entry name" value="F-box"/>
    <property type="match status" value="1"/>
</dbReference>
<dbReference type="PANTHER" id="PTHR31672:SF13">
    <property type="entry name" value="F-BOX PROTEIN CPR30-LIKE"/>
    <property type="match status" value="1"/>
</dbReference>
<dbReference type="SUPFAM" id="SSF81383">
    <property type="entry name" value="F-box domain"/>
    <property type="match status" value="1"/>
</dbReference>
<dbReference type="InterPro" id="IPR017451">
    <property type="entry name" value="F-box-assoc_interact_dom"/>
</dbReference>
<feature type="compositionally biased region" description="Basic residues" evidence="1">
    <location>
        <begin position="1"/>
        <end position="21"/>
    </location>
</feature>
<dbReference type="EMBL" id="LR031568">
    <property type="protein sequence ID" value="VDC64197.1"/>
    <property type="molecule type" value="Genomic_DNA"/>
</dbReference>
<dbReference type="InterPro" id="IPR011043">
    <property type="entry name" value="Gal_Oxase/kelch_b-propeller"/>
</dbReference>
<evidence type="ECO:0000313" key="3">
    <source>
        <dbReference type="EMBL" id="VDC64197.1"/>
    </source>
</evidence>
<dbReference type="SUPFAM" id="SSF50965">
    <property type="entry name" value="Galactose oxidase, central domain"/>
    <property type="match status" value="1"/>
</dbReference>
<dbReference type="CDD" id="cd22157">
    <property type="entry name" value="F-box_AtFBW1-like"/>
    <property type="match status" value="1"/>
</dbReference>
<proteinExistence type="predicted"/>
<dbReference type="InterPro" id="IPR006527">
    <property type="entry name" value="F-box-assoc_dom_typ1"/>
</dbReference>
<evidence type="ECO:0000256" key="1">
    <source>
        <dbReference type="SAM" id="MobiDB-lite"/>
    </source>
</evidence>
<dbReference type="PROSITE" id="PS50181">
    <property type="entry name" value="FBOX"/>
    <property type="match status" value="1"/>
</dbReference>
<accession>A0A3P5Y9H8</accession>
<evidence type="ECO:0000259" key="2">
    <source>
        <dbReference type="PROSITE" id="PS50181"/>
    </source>
</evidence>
<dbReference type="Pfam" id="PF07734">
    <property type="entry name" value="FBA_1"/>
    <property type="match status" value="1"/>
</dbReference>
<dbReference type="AlphaFoldDB" id="A0A3P5Y9H8"/>
<dbReference type="SMART" id="SM00256">
    <property type="entry name" value="FBOX"/>
    <property type="match status" value="1"/>
</dbReference>
<sequence>MLKKRHGSILKRHGSDKRRRGSSSSSSLSVELELLPHDVIELILERLPVESLRRFRSVSKKWISTIDSPRFQSRQLNLRRQSRGHDLLFVAYYEDPPDDVAQHALGSSSSCIYRTVKFPFPNVLLCYGSCDGLVCFFCIHTPNVVVNPATRWHRSFPFSSLQRLIIDKGPPFASGDLTYELGFGKDKLSGTYKPPVWLYNSSEFGLDNVTTCEVFDFSTHSWRNLVASSPYPILRFQKPVYFDGSLYWLTDCVETKVLSFDLHTETFQVICKAPFADDAPLPSNVVLFILDHCLCASEKTWPTQVIWSLDSSSKTWKQMCSIDLTNTFPLFDRCGLMPLPVAILEKNKLYLHGRNYLEPLMLHDLNTKSFEVVSTPTTPGDCIYYFESLCSV</sequence>
<dbReference type="InterPro" id="IPR036047">
    <property type="entry name" value="F-box-like_dom_sf"/>
</dbReference>
<dbReference type="NCBIfam" id="TIGR01640">
    <property type="entry name" value="F_box_assoc_1"/>
    <property type="match status" value="1"/>
</dbReference>
<dbReference type="PANTHER" id="PTHR31672">
    <property type="entry name" value="BNACNNG10540D PROTEIN"/>
    <property type="match status" value="1"/>
</dbReference>
<organism evidence="3">
    <name type="scientific">Brassica campestris</name>
    <name type="common">Field mustard</name>
    <dbReference type="NCBI Taxonomy" id="3711"/>
    <lineage>
        <taxon>Eukaryota</taxon>
        <taxon>Viridiplantae</taxon>
        <taxon>Streptophyta</taxon>
        <taxon>Embryophyta</taxon>
        <taxon>Tracheophyta</taxon>
        <taxon>Spermatophyta</taxon>
        <taxon>Magnoliopsida</taxon>
        <taxon>eudicotyledons</taxon>
        <taxon>Gunneridae</taxon>
        <taxon>Pentapetalae</taxon>
        <taxon>rosids</taxon>
        <taxon>malvids</taxon>
        <taxon>Brassicales</taxon>
        <taxon>Brassicaceae</taxon>
        <taxon>Brassiceae</taxon>
        <taxon>Brassica</taxon>
    </lineage>
</organism>
<gene>
    <name evidence="3" type="ORF">BRAA09T41808Z</name>
</gene>
<reference evidence="3" key="1">
    <citation type="submission" date="2018-11" db="EMBL/GenBank/DDBJ databases">
        <authorList>
            <consortium name="Genoscope - CEA"/>
            <person name="William W."/>
        </authorList>
    </citation>
    <scope>NUCLEOTIDE SEQUENCE</scope>
</reference>
<feature type="domain" description="F-box" evidence="2">
    <location>
        <begin position="29"/>
        <end position="74"/>
    </location>
</feature>
<feature type="region of interest" description="Disordered" evidence="1">
    <location>
        <begin position="1"/>
        <end position="24"/>
    </location>
</feature>